<dbReference type="PANTHER" id="PTHR41878:SF1">
    <property type="entry name" value="TNPR PROTEIN"/>
    <property type="match status" value="1"/>
</dbReference>
<organism evidence="2 3">
    <name type="scientific">Deinococcus aluminii</name>
    <dbReference type="NCBI Taxonomy" id="1656885"/>
    <lineage>
        <taxon>Bacteria</taxon>
        <taxon>Thermotogati</taxon>
        <taxon>Deinococcota</taxon>
        <taxon>Deinococci</taxon>
        <taxon>Deinococcales</taxon>
        <taxon>Deinococcaceae</taxon>
        <taxon>Deinococcus</taxon>
    </lineage>
</organism>
<dbReference type="SUPFAM" id="SSF159941">
    <property type="entry name" value="MM3350-like"/>
    <property type="match status" value="1"/>
</dbReference>
<reference evidence="2 3" key="1">
    <citation type="submission" date="2024-02" db="EMBL/GenBank/DDBJ databases">
        <title>Deinococcus aluminii NBRC 112889.</title>
        <authorList>
            <person name="Ichikawa N."/>
            <person name="Katano-Makiyama Y."/>
            <person name="Hidaka K."/>
        </authorList>
    </citation>
    <scope>NUCLEOTIDE SEQUENCE [LARGE SCALE GENOMIC DNA]</scope>
    <source>
        <strain evidence="2 3">NBRC 112889</strain>
    </source>
</reference>
<keyword evidence="3" id="KW-1185">Reference proteome</keyword>
<evidence type="ECO:0000313" key="3">
    <source>
        <dbReference type="Proteomes" id="UP001404956"/>
    </source>
</evidence>
<dbReference type="EMBL" id="BAABRV010000005">
    <property type="protein sequence ID" value="GAA5533958.1"/>
    <property type="molecule type" value="Genomic_DNA"/>
</dbReference>
<dbReference type="RefSeq" id="WP_345454848.1">
    <property type="nucleotide sequence ID" value="NZ_BAABRV010000005.1"/>
</dbReference>
<dbReference type="InterPro" id="IPR024047">
    <property type="entry name" value="MM3350-like_sf"/>
</dbReference>
<dbReference type="Pfam" id="PF07929">
    <property type="entry name" value="PRiA4_ORF3"/>
    <property type="match status" value="1"/>
</dbReference>
<dbReference type="Gene3D" id="3.10.290.30">
    <property type="entry name" value="MM3350-like"/>
    <property type="match status" value="1"/>
</dbReference>
<protein>
    <recommendedName>
        <fullName evidence="1">Plasmid pRiA4b Orf3-like domain-containing protein</fullName>
    </recommendedName>
</protein>
<evidence type="ECO:0000313" key="2">
    <source>
        <dbReference type="EMBL" id="GAA5533958.1"/>
    </source>
</evidence>
<dbReference type="InterPro" id="IPR012912">
    <property type="entry name" value="Plasmid_pRiA4b_Orf3-like"/>
</dbReference>
<name>A0ABP9XF09_9DEIO</name>
<proteinExistence type="predicted"/>
<gene>
    <name evidence="2" type="ORF">Dalu01_02366</name>
</gene>
<feature type="domain" description="Plasmid pRiA4b Orf3-like" evidence="1">
    <location>
        <begin position="16"/>
        <end position="167"/>
    </location>
</feature>
<comment type="caution">
    <text evidence="2">The sequence shown here is derived from an EMBL/GenBank/DDBJ whole genome shotgun (WGS) entry which is preliminary data.</text>
</comment>
<dbReference type="PANTHER" id="PTHR41878">
    <property type="entry name" value="LEXA REPRESSOR-RELATED"/>
    <property type="match status" value="1"/>
</dbReference>
<accession>A0ABP9XF09</accession>
<dbReference type="Proteomes" id="UP001404956">
    <property type="component" value="Unassembled WGS sequence"/>
</dbReference>
<sequence length="215" mass="24270">MPRTRTASTPAIEATVKLRGMRVSRTLLLPPTAHLGDLHLAIQGTFGWWDAHLHRFIRWSGQRPYEYQDASDPECDLTEVHDERLMTLERAERHFRLLDRGPDLKPLRAALFYEYDFGDRWTCEITLRAVAVPAALLGTCTHASGVAPCEDSGGVEGYRRLKAQAARGQAEAQGWFKFKRHDPQAQVDAQSANDAWERFRSGDLGPDESVPVTWS</sequence>
<evidence type="ECO:0000259" key="1">
    <source>
        <dbReference type="Pfam" id="PF07929"/>
    </source>
</evidence>